<dbReference type="PROSITE" id="PS00022">
    <property type="entry name" value="EGF_1"/>
    <property type="match status" value="1"/>
</dbReference>
<proteinExistence type="inferred from homology"/>
<evidence type="ECO:0000256" key="10">
    <source>
        <dbReference type="ARBA" id="ARBA00022833"/>
    </source>
</evidence>
<dbReference type="PANTHER" id="PTHR11841">
    <property type="entry name" value="REELIN"/>
    <property type="match status" value="1"/>
</dbReference>
<keyword evidence="11" id="KW-0106">Calcium</keyword>
<evidence type="ECO:0000256" key="6">
    <source>
        <dbReference type="ARBA" id="ARBA00022670"/>
    </source>
</evidence>
<evidence type="ECO:0000256" key="5">
    <source>
        <dbReference type="ARBA" id="ARBA00022536"/>
    </source>
</evidence>
<dbReference type="PANTHER" id="PTHR11841:SF1">
    <property type="entry name" value="REELIN"/>
    <property type="match status" value="1"/>
</dbReference>
<reference evidence="20 21" key="1">
    <citation type="submission" date="2021-06" db="EMBL/GenBank/DDBJ databases">
        <authorList>
            <person name="Palmer J.M."/>
        </authorList>
    </citation>
    <scope>NUCLEOTIDE SEQUENCE [LARGE SCALE GENOMIC DNA]</scope>
    <source>
        <strain evidence="20 21">AS_MEX2019</strain>
        <tissue evidence="20">Muscle</tissue>
    </source>
</reference>
<evidence type="ECO:0000256" key="12">
    <source>
        <dbReference type="ARBA" id="ARBA00022889"/>
    </source>
</evidence>
<keyword evidence="13" id="KW-1015">Disulfide bond</keyword>
<feature type="domain" description="EGF-like" evidence="18 19">
    <location>
        <begin position="47"/>
        <end position="58"/>
    </location>
</feature>
<evidence type="ECO:0000256" key="14">
    <source>
        <dbReference type="ARBA" id="ARBA00023773"/>
    </source>
</evidence>
<keyword evidence="7" id="KW-0479">Metal-binding</keyword>
<evidence type="ECO:0000313" key="20">
    <source>
        <dbReference type="EMBL" id="MEQ2301582.1"/>
    </source>
</evidence>
<evidence type="ECO:0000256" key="13">
    <source>
        <dbReference type="ARBA" id="ARBA00023157"/>
    </source>
</evidence>
<keyword evidence="21" id="KW-1185">Reference proteome</keyword>
<dbReference type="PROSITE" id="PS01186">
    <property type="entry name" value="EGF_2"/>
    <property type="match status" value="1"/>
</dbReference>
<comment type="subunit">
    <text evidence="16">Oligomer of disulfide-linked homodimers.</text>
</comment>
<dbReference type="InterPro" id="IPR000742">
    <property type="entry name" value="EGF"/>
</dbReference>
<keyword evidence="8" id="KW-0378">Hydrolase</keyword>
<dbReference type="Pfam" id="PF07974">
    <property type="entry name" value="EGF_2"/>
    <property type="match status" value="1"/>
</dbReference>
<protein>
    <recommendedName>
        <fullName evidence="15">Reelin</fullName>
    </recommendedName>
</protein>
<keyword evidence="2" id="KW-0217">Developmental protein</keyword>
<dbReference type="Proteomes" id="UP001469553">
    <property type="component" value="Unassembled WGS sequence"/>
</dbReference>
<evidence type="ECO:0000256" key="8">
    <source>
        <dbReference type="ARBA" id="ARBA00022801"/>
    </source>
</evidence>
<keyword evidence="4" id="KW-0272">Extracellular matrix</keyword>
<evidence type="ECO:0000256" key="1">
    <source>
        <dbReference type="ARBA" id="ARBA00004498"/>
    </source>
</evidence>
<feature type="non-terminal residue" evidence="20">
    <location>
        <position position="1"/>
    </location>
</feature>
<comment type="function">
    <text evidence="17">Extracellular matrix serine protease secreted by pioneer neurons that plays a role in layering of neurons in the cerebral cortex and cerebellum by coordinating cell positioning during neurodevelopment. Regulates microtubule function in neurons and neuronal migration. Binding to the extracellular domains of lipoprotein receptors VLDLR and LRP8/APOER2 induces tyrosine phosphorylation of DAB1 and modulation of TAU phosphorylation. Affects migration of sympathetic preganglionic neurons in the spinal cord, where it seems to act as a barrier to neuronal migration. Enzymatic activity is important for the modulation of cell adhesion.</text>
</comment>
<dbReference type="EMBL" id="JAHRIP010053446">
    <property type="protein sequence ID" value="MEQ2301582.1"/>
    <property type="molecule type" value="Genomic_DNA"/>
</dbReference>
<evidence type="ECO:0000256" key="11">
    <source>
        <dbReference type="ARBA" id="ARBA00022837"/>
    </source>
</evidence>
<keyword evidence="5" id="KW-0245">EGF-like domain</keyword>
<comment type="subcellular location">
    <subcellularLocation>
        <location evidence="1">Secreted</location>
        <location evidence="1">Extracellular space</location>
        <location evidence="1">Extracellular matrix</location>
    </subcellularLocation>
</comment>
<gene>
    <name evidence="20" type="ORF">AMECASPLE_037565</name>
</gene>
<sequence length="126" mass="13777">QRFLNPQRFCKLFKHLSLKVRCFFSVYIGPACLRFCSGRGHCSRTGCKCDPGFSGPACELASQTFPAFLSEGFSSPRLSSYHSFSSLRGAEVSFGCGVLASGKALVFNRDGRRHLVTAPLDSSQAR</sequence>
<keyword evidence="10" id="KW-0862">Zinc</keyword>
<comment type="similarity">
    <text evidence="14">Belongs to the reelin family.</text>
</comment>
<evidence type="ECO:0000256" key="3">
    <source>
        <dbReference type="ARBA" id="ARBA00022525"/>
    </source>
</evidence>
<keyword evidence="6" id="KW-0645">Protease</keyword>
<comment type="caution">
    <text evidence="20">The sequence shown here is derived from an EMBL/GenBank/DDBJ whole genome shotgun (WGS) entry which is preliminary data.</text>
</comment>
<evidence type="ECO:0000313" key="21">
    <source>
        <dbReference type="Proteomes" id="UP001469553"/>
    </source>
</evidence>
<accession>A0ABV0Z6T3</accession>
<evidence type="ECO:0000256" key="15">
    <source>
        <dbReference type="ARBA" id="ARBA00023900"/>
    </source>
</evidence>
<evidence type="ECO:0000256" key="2">
    <source>
        <dbReference type="ARBA" id="ARBA00022473"/>
    </source>
</evidence>
<evidence type="ECO:0000256" key="4">
    <source>
        <dbReference type="ARBA" id="ARBA00022530"/>
    </source>
</evidence>
<dbReference type="InterPro" id="IPR034968">
    <property type="entry name" value="Reelin"/>
</dbReference>
<dbReference type="InterPro" id="IPR049419">
    <property type="entry name" value="Reelin_subrepeat-B"/>
</dbReference>
<evidence type="ECO:0000259" key="18">
    <source>
        <dbReference type="PROSITE" id="PS00022"/>
    </source>
</evidence>
<evidence type="ECO:0000256" key="16">
    <source>
        <dbReference type="ARBA" id="ARBA00044961"/>
    </source>
</evidence>
<dbReference type="Pfam" id="PF21471">
    <property type="entry name" value="Reelin_subrepeat-B"/>
    <property type="match status" value="1"/>
</dbReference>
<keyword evidence="9" id="KW-0720">Serine protease</keyword>
<dbReference type="Gene3D" id="2.60.120.260">
    <property type="entry name" value="Galactose-binding domain-like"/>
    <property type="match status" value="2"/>
</dbReference>
<evidence type="ECO:0000256" key="7">
    <source>
        <dbReference type="ARBA" id="ARBA00022723"/>
    </source>
</evidence>
<dbReference type="InterPro" id="IPR013111">
    <property type="entry name" value="EGF_extracell"/>
</dbReference>
<evidence type="ECO:0000259" key="19">
    <source>
        <dbReference type="PROSITE" id="PS01186"/>
    </source>
</evidence>
<evidence type="ECO:0000256" key="9">
    <source>
        <dbReference type="ARBA" id="ARBA00022825"/>
    </source>
</evidence>
<organism evidence="20 21">
    <name type="scientific">Ameca splendens</name>
    <dbReference type="NCBI Taxonomy" id="208324"/>
    <lineage>
        <taxon>Eukaryota</taxon>
        <taxon>Metazoa</taxon>
        <taxon>Chordata</taxon>
        <taxon>Craniata</taxon>
        <taxon>Vertebrata</taxon>
        <taxon>Euteleostomi</taxon>
        <taxon>Actinopterygii</taxon>
        <taxon>Neopterygii</taxon>
        <taxon>Teleostei</taxon>
        <taxon>Neoteleostei</taxon>
        <taxon>Acanthomorphata</taxon>
        <taxon>Ovalentaria</taxon>
        <taxon>Atherinomorphae</taxon>
        <taxon>Cyprinodontiformes</taxon>
        <taxon>Goodeidae</taxon>
        <taxon>Ameca</taxon>
    </lineage>
</organism>
<name>A0ABV0Z6T3_9TELE</name>
<keyword evidence="3" id="KW-0964">Secreted</keyword>
<keyword evidence="12" id="KW-0130">Cell adhesion</keyword>
<evidence type="ECO:0000256" key="17">
    <source>
        <dbReference type="ARBA" id="ARBA00046064"/>
    </source>
</evidence>